<evidence type="ECO:0000313" key="7">
    <source>
        <dbReference type="Proteomes" id="UP000239415"/>
    </source>
</evidence>
<evidence type="ECO:0000256" key="3">
    <source>
        <dbReference type="SAM" id="Phobius"/>
    </source>
</evidence>
<proteinExistence type="predicted"/>
<dbReference type="RefSeq" id="WP_106322319.1">
    <property type="nucleotide sequence ID" value="NZ_BOMO01000051.1"/>
</dbReference>
<feature type="transmembrane region" description="Helical" evidence="3">
    <location>
        <begin position="144"/>
        <end position="164"/>
    </location>
</feature>
<evidence type="ECO:0000256" key="4">
    <source>
        <dbReference type="SAM" id="SignalP"/>
    </source>
</evidence>
<dbReference type="AlphaFoldDB" id="A0A2T0K8K4"/>
<evidence type="ECO:0000313" key="6">
    <source>
        <dbReference type="EMBL" id="PRX19402.1"/>
    </source>
</evidence>
<evidence type="ECO:0000256" key="1">
    <source>
        <dbReference type="ARBA" id="ARBA00022729"/>
    </source>
</evidence>
<dbReference type="GO" id="GO:0046688">
    <property type="term" value="P:response to copper ion"/>
    <property type="evidence" value="ECO:0007669"/>
    <property type="project" value="InterPro"/>
</dbReference>
<feature type="chain" id="PRO_5015654251" evidence="4">
    <location>
        <begin position="28"/>
        <end position="189"/>
    </location>
</feature>
<dbReference type="Proteomes" id="UP000239415">
    <property type="component" value="Unassembled WGS sequence"/>
</dbReference>
<dbReference type="InterPro" id="IPR014756">
    <property type="entry name" value="Ig_E-set"/>
</dbReference>
<dbReference type="GO" id="GO:0042597">
    <property type="term" value="C:periplasmic space"/>
    <property type="evidence" value="ECO:0007669"/>
    <property type="project" value="InterPro"/>
</dbReference>
<evidence type="ECO:0000256" key="2">
    <source>
        <dbReference type="ARBA" id="ARBA00023008"/>
    </source>
</evidence>
<comment type="caution">
    <text evidence="6">The sequence shown here is derived from an EMBL/GenBank/DDBJ whole genome shotgun (WGS) entry which is preliminary data.</text>
</comment>
<dbReference type="Gene3D" id="2.60.40.1220">
    <property type="match status" value="1"/>
</dbReference>
<name>A0A2T0K8K4_9ACTN</name>
<gene>
    <name evidence="6" type="ORF">CLV67_110154</name>
</gene>
<dbReference type="InterPro" id="IPR007348">
    <property type="entry name" value="CopC_dom"/>
</dbReference>
<sequence length="189" mass="19388">MRRPVGAVLAALITGLTVAGPALPAAASDEPAASVPADDAVLPAVPASVRVTFGREPVAAGSYLSVLDPDGSRVTLPGTPSVEGRTITQPMSSQRTGVFAIVYHVAFTDGGREGGLRHFTVDPAAPPSGGTHAHGSHGHSVDPLSATLLVVDGLVVLGAAVLLMSRRRHPRPVAWRLSASERTFDDQPT</sequence>
<dbReference type="SUPFAM" id="SSF81296">
    <property type="entry name" value="E set domains"/>
    <property type="match status" value="1"/>
</dbReference>
<keyword evidence="3" id="KW-1133">Transmembrane helix</keyword>
<dbReference type="EMBL" id="PVMZ01000010">
    <property type="protein sequence ID" value="PRX19402.1"/>
    <property type="molecule type" value="Genomic_DNA"/>
</dbReference>
<feature type="domain" description="CopC" evidence="5">
    <location>
        <begin position="33"/>
        <end position="121"/>
    </location>
</feature>
<evidence type="ECO:0000259" key="5">
    <source>
        <dbReference type="Pfam" id="PF04234"/>
    </source>
</evidence>
<keyword evidence="3" id="KW-0812">Transmembrane</keyword>
<accession>A0A2T0K8K4</accession>
<dbReference type="InterPro" id="IPR014755">
    <property type="entry name" value="Cu-Rt/internalin_Ig-like"/>
</dbReference>
<feature type="signal peptide" evidence="4">
    <location>
        <begin position="1"/>
        <end position="27"/>
    </location>
</feature>
<protein>
    <submittedName>
        <fullName evidence="6">Methionine-rich copper-binding protein CopC</fullName>
    </submittedName>
</protein>
<keyword evidence="2" id="KW-0186">Copper</keyword>
<organism evidence="6 7">
    <name type="scientific">Actinoplanes italicus</name>
    <dbReference type="NCBI Taxonomy" id="113567"/>
    <lineage>
        <taxon>Bacteria</taxon>
        <taxon>Bacillati</taxon>
        <taxon>Actinomycetota</taxon>
        <taxon>Actinomycetes</taxon>
        <taxon>Micromonosporales</taxon>
        <taxon>Micromonosporaceae</taxon>
        <taxon>Actinoplanes</taxon>
    </lineage>
</organism>
<dbReference type="GO" id="GO:0005507">
    <property type="term" value="F:copper ion binding"/>
    <property type="evidence" value="ECO:0007669"/>
    <property type="project" value="InterPro"/>
</dbReference>
<dbReference type="Pfam" id="PF04234">
    <property type="entry name" value="CopC"/>
    <property type="match status" value="1"/>
</dbReference>
<keyword evidence="1 4" id="KW-0732">Signal</keyword>
<reference evidence="6 7" key="1">
    <citation type="submission" date="2018-03" db="EMBL/GenBank/DDBJ databases">
        <title>Genomic Encyclopedia of Archaeal and Bacterial Type Strains, Phase II (KMG-II): from individual species to whole genera.</title>
        <authorList>
            <person name="Goeker M."/>
        </authorList>
    </citation>
    <scope>NUCLEOTIDE SEQUENCE [LARGE SCALE GENOMIC DNA]</scope>
    <source>
        <strain evidence="6 7">DSM 43146</strain>
    </source>
</reference>
<keyword evidence="7" id="KW-1185">Reference proteome</keyword>
<keyword evidence="3" id="KW-0472">Membrane</keyword>